<accession>I2NU58</accession>
<evidence type="ECO:0000313" key="2">
    <source>
        <dbReference type="Proteomes" id="UP000004473"/>
    </source>
</evidence>
<evidence type="ECO:0000313" key="1">
    <source>
        <dbReference type="EMBL" id="EIG29369.1"/>
    </source>
</evidence>
<dbReference type="AlphaFoldDB" id="I2NU58"/>
<dbReference type="EMBL" id="AJMT01000074">
    <property type="protein sequence ID" value="EIG29369.1"/>
    <property type="molecule type" value="Genomic_DNA"/>
</dbReference>
<name>I2NU58_NEISI</name>
<comment type="caution">
    <text evidence="1">The sequence shown here is derived from an EMBL/GenBank/DDBJ whole genome shotgun (WGS) entry which is preliminary data.</text>
</comment>
<proteinExistence type="predicted"/>
<dbReference type="PATRIC" id="fig|1095748.3.peg.1006"/>
<sequence length="204" mass="24071">MAKLTSQLCNRYPHVQTGQTFDTVLAKVVELNKIYLKKKLCLPQSRHLNIELHFLLGWFYRDNPLYTEITQLAEYHGEENNESQEYYYLAELEQVKATFRECIYGDKGVFHSNAANKLKQQIGQDLVSQKENTEELLEKVYPEKYCFYQEHHPAILEQFMEETQKDGAIYQVLQFVWGIRCFDDPILNITGKKVRGDTQNNHLR</sequence>
<dbReference type="Proteomes" id="UP000004473">
    <property type="component" value="Unassembled WGS sequence"/>
</dbReference>
<gene>
    <name evidence="1" type="ORF">HMPREF1051_2629</name>
</gene>
<organism evidence="1 2">
    <name type="scientific">Neisseria sicca VK64</name>
    <dbReference type="NCBI Taxonomy" id="1095748"/>
    <lineage>
        <taxon>Bacteria</taxon>
        <taxon>Pseudomonadati</taxon>
        <taxon>Pseudomonadota</taxon>
        <taxon>Betaproteobacteria</taxon>
        <taxon>Neisseriales</taxon>
        <taxon>Neisseriaceae</taxon>
        <taxon>Neisseria</taxon>
    </lineage>
</organism>
<reference evidence="1 2" key="1">
    <citation type="submission" date="2012-04" db="EMBL/GenBank/DDBJ databases">
        <authorList>
            <person name="Harkins D.M."/>
            <person name="Madupu R."/>
            <person name="Durkin A.S."/>
            <person name="Torralba M."/>
            <person name="Methe B."/>
            <person name="Sutton G.G."/>
            <person name="Nelson K.E."/>
        </authorList>
    </citation>
    <scope>NUCLEOTIDE SEQUENCE [LARGE SCALE GENOMIC DNA]</scope>
    <source>
        <strain evidence="1 2">VK64</strain>
    </source>
</reference>
<protein>
    <submittedName>
        <fullName evidence="1">Uncharacterized protein</fullName>
    </submittedName>
</protein>